<dbReference type="GO" id="GO:0008270">
    <property type="term" value="F:zinc ion binding"/>
    <property type="evidence" value="ECO:0007669"/>
    <property type="project" value="UniProtKB-KW"/>
</dbReference>
<dbReference type="Pfam" id="PF08646">
    <property type="entry name" value="Rep_fac-A_C"/>
    <property type="match status" value="1"/>
</dbReference>
<keyword evidence="6 9" id="KW-0862">Zinc</keyword>
<keyword evidence="3 9" id="KW-0235">DNA replication</keyword>
<dbReference type="CDD" id="cd04474">
    <property type="entry name" value="RPA1_DBD_A"/>
    <property type="match status" value="1"/>
</dbReference>
<dbReference type="Pfam" id="PF01336">
    <property type="entry name" value="tRNA_anti-codon"/>
    <property type="match status" value="1"/>
</dbReference>
<dbReference type="InterPro" id="IPR047192">
    <property type="entry name" value="Euk_RPA1_DBD_C"/>
</dbReference>
<evidence type="ECO:0000259" key="10">
    <source>
        <dbReference type="Pfam" id="PF01336"/>
    </source>
</evidence>
<evidence type="ECO:0000256" key="6">
    <source>
        <dbReference type="ARBA" id="ARBA00022833"/>
    </source>
</evidence>
<comment type="similarity">
    <text evidence="2 9">Belongs to the replication factor A protein 1 family.</text>
</comment>
<comment type="subunit">
    <text evidence="9">Component of the heterotrimeric canonical replication protein A complex (RPA).</text>
</comment>
<comment type="caution">
    <text evidence="14">The sequence shown here is derived from an EMBL/GenBank/DDBJ whole genome shotgun (WGS) entry which is preliminary data.</text>
</comment>
<dbReference type="AlphaFoldDB" id="A0AAD4LT55"/>
<evidence type="ECO:0000256" key="9">
    <source>
        <dbReference type="RuleBase" id="RU364130"/>
    </source>
</evidence>
<dbReference type="InterPro" id="IPR012340">
    <property type="entry name" value="NA-bd_OB-fold"/>
</dbReference>
<evidence type="ECO:0000256" key="1">
    <source>
        <dbReference type="ARBA" id="ARBA00004123"/>
    </source>
</evidence>
<dbReference type="InterPro" id="IPR004591">
    <property type="entry name" value="Rfa1"/>
</dbReference>
<dbReference type="PANTHER" id="PTHR47165:SF4">
    <property type="entry name" value="OS03G0429900 PROTEIN"/>
    <property type="match status" value="1"/>
</dbReference>
<dbReference type="GO" id="GO:0006310">
    <property type="term" value="P:DNA recombination"/>
    <property type="evidence" value="ECO:0007669"/>
    <property type="project" value="InterPro"/>
</dbReference>
<feature type="domain" description="Replication factor A C-terminal" evidence="12">
    <location>
        <begin position="445"/>
        <end position="587"/>
    </location>
</feature>
<keyword evidence="7 9" id="KW-0238">DNA-binding</keyword>
<feature type="domain" description="Replication factor-A protein 1 N-terminal" evidence="11">
    <location>
        <begin position="20"/>
        <end position="117"/>
    </location>
</feature>
<dbReference type="GO" id="GO:0006260">
    <property type="term" value="P:DNA replication"/>
    <property type="evidence" value="ECO:0007669"/>
    <property type="project" value="UniProtKB-KW"/>
</dbReference>
<keyword evidence="5 9" id="KW-0863">Zinc-finger</keyword>
<dbReference type="CDD" id="cd04477">
    <property type="entry name" value="RPA1N"/>
    <property type="match status" value="1"/>
</dbReference>
<evidence type="ECO:0000256" key="2">
    <source>
        <dbReference type="ARBA" id="ARBA00005690"/>
    </source>
</evidence>
<dbReference type="GO" id="GO:0006281">
    <property type="term" value="P:DNA repair"/>
    <property type="evidence" value="ECO:0007669"/>
    <property type="project" value="InterPro"/>
</dbReference>
<dbReference type="GO" id="GO:0003677">
    <property type="term" value="F:DNA binding"/>
    <property type="evidence" value="ECO:0007669"/>
    <property type="project" value="UniProtKB-KW"/>
</dbReference>
<evidence type="ECO:0000259" key="12">
    <source>
        <dbReference type="Pfam" id="PF08646"/>
    </source>
</evidence>
<evidence type="ECO:0000256" key="5">
    <source>
        <dbReference type="ARBA" id="ARBA00022771"/>
    </source>
</evidence>
<dbReference type="Proteomes" id="UP001201163">
    <property type="component" value="Unassembled WGS sequence"/>
</dbReference>
<organism evidence="14 15">
    <name type="scientific">Lactarius akahatsu</name>
    <dbReference type="NCBI Taxonomy" id="416441"/>
    <lineage>
        <taxon>Eukaryota</taxon>
        <taxon>Fungi</taxon>
        <taxon>Dikarya</taxon>
        <taxon>Basidiomycota</taxon>
        <taxon>Agaricomycotina</taxon>
        <taxon>Agaricomycetes</taxon>
        <taxon>Russulales</taxon>
        <taxon>Russulaceae</taxon>
        <taxon>Lactarius</taxon>
    </lineage>
</organism>
<evidence type="ECO:0000259" key="11">
    <source>
        <dbReference type="Pfam" id="PF04057"/>
    </source>
</evidence>
<dbReference type="FunFam" id="2.40.50.140:FF:000064">
    <property type="entry name" value="Replication protein A subunit"/>
    <property type="match status" value="1"/>
</dbReference>
<comment type="subcellular location">
    <subcellularLocation>
        <location evidence="1 9">Nucleus</location>
    </subcellularLocation>
</comment>
<dbReference type="FunFam" id="2.40.50.140:FF:000041">
    <property type="entry name" value="Replication protein A subunit"/>
    <property type="match status" value="1"/>
</dbReference>
<sequence>MSTDLTQGICERLNFGDKDDEYLWGTKPTLQFLSIKKVVASAATNSPNNQGAPTTDRYRIIISDGVHFLQAMLATQLNHLVEEDRIGKNTIALIENMSCQHIMDKRLVILLSLRVLQRDAQKVGNPAPLLSQPTVDGPVTSIPVKTAPAPSTAAQTQNQQTDNQNPIYPITGLTPYQNNWRIKVRVVQKSDIRTYSNQRGDGRLFNVTLMDDSAEIKATAWNAMVEELYEKLQENRVYFISRARVNLAKKRFSTVQNDYELSLDRGVEIVECQDTDVPVIRYHFVKVAALQELQKEAICDVIGVVREVGDLSEIMTKNNKTAQKRDLKIVDDSEYDVRLTLWGKQAEQYSTPVDTVIAFKGVRVGDYQGRSLSLLSSGSVAVSPDIPEAHALKGWYVDGGAQTTFTSHSQAGLSSGSGGTINRNEMRTIFDVKEAQLGMSDKADFFSTRATIMHIKTDNLVYPACPTCNKKMTESHDGWRCEKCDRSYEKPEYRYIISMAVGDHTGQMWLSGFNEVGNILFGMTGNEFQDIRAQDEAKVNHIVHSATCNSYNFVCRASQQSFNDQNRVRYGIQRVQPLDYLSEMRNLVELLHSAWAQ</sequence>
<dbReference type="GO" id="GO:0007004">
    <property type="term" value="P:telomere maintenance via telomerase"/>
    <property type="evidence" value="ECO:0007669"/>
    <property type="project" value="UniProtKB-ARBA"/>
</dbReference>
<dbReference type="GO" id="GO:0005662">
    <property type="term" value="C:DNA replication factor A complex"/>
    <property type="evidence" value="ECO:0007669"/>
    <property type="project" value="UniProtKB-ARBA"/>
</dbReference>
<dbReference type="NCBIfam" id="TIGR00617">
    <property type="entry name" value="rpa1"/>
    <property type="match status" value="1"/>
</dbReference>
<dbReference type="FunFam" id="2.40.50.140:FF:000090">
    <property type="entry name" value="Replication protein A subunit"/>
    <property type="match status" value="1"/>
</dbReference>
<proteinExistence type="inferred from homology"/>
<dbReference type="SUPFAM" id="SSF50249">
    <property type="entry name" value="Nucleic acid-binding proteins"/>
    <property type="match status" value="4"/>
</dbReference>
<dbReference type="InterPro" id="IPR007199">
    <property type="entry name" value="Rep_factor-A_N"/>
</dbReference>
<dbReference type="InterPro" id="IPR004365">
    <property type="entry name" value="NA-bd_OB_tRNA"/>
</dbReference>
<comment type="function">
    <text evidence="9">As part of the replication protein A (RPA/RP-A), a single-stranded DNA-binding heterotrimeric complex, may play an essential role in DNA replication, recombination and repair. Binds and stabilizes single-stranded DNA intermediates, preventing complementary DNA reannealing and recruiting different proteins involved in DNA metabolism.</text>
</comment>
<dbReference type="GO" id="GO:0000781">
    <property type="term" value="C:chromosome, telomeric region"/>
    <property type="evidence" value="ECO:0007669"/>
    <property type="project" value="UniProtKB-ARBA"/>
</dbReference>
<feature type="domain" description="Replication protein A OB" evidence="13">
    <location>
        <begin position="288"/>
        <end position="382"/>
    </location>
</feature>
<evidence type="ECO:0000256" key="7">
    <source>
        <dbReference type="ARBA" id="ARBA00023125"/>
    </source>
</evidence>
<dbReference type="EMBL" id="JAKELL010000001">
    <property type="protein sequence ID" value="KAH9001416.1"/>
    <property type="molecule type" value="Genomic_DNA"/>
</dbReference>
<dbReference type="InterPro" id="IPR013955">
    <property type="entry name" value="Rep_factor-A_C"/>
</dbReference>
<evidence type="ECO:0000256" key="4">
    <source>
        <dbReference type="ARBA" id="ARBA00022723"/>
    </source>
</evidence>
<dbReference type="InterPro" id="IPR031657">
    <property type="entry name" value="REPA_OB_2"/>
</dbReference>
<accession>A0AAD4LT55</accession>
<keyword evidence="4 9" id="KW-0479">Metal-binding</keyword>
<gene>
    <name evidence="14" type="ORF">EDB92DRAFT_1826511</name>
</gene>
<evidence type="ECO:0000256" key="8">
    <source>
        <dbReference type="ARBA" id="ARBA00023242"/>
    </source>
</evidence>
<dbReference type="Gene3D" id="2.40.50.140">
    <property type="entry name" value="Nucleic acid-binding proteins"/>
    <property type="match status" value="4"/>
</dbReference>
<feature type="domain" description="OB" evidence="10">
    <location>
        <begin position="180"/>
        <end position="261"/>
    </location>
</feature>
<keyword evidence="15" id="KW-1185">Reference proteome</keyword>
<protein>
    <recommendedName>
        <fullName evidence="9">Replication protein A subunit</fullName>
    </recommendedName>
</protein>
<dbReference type="CDD" id="cd04475">
    <property type="entry name" value="RPA1_DBD_B"/>
    <property type="match status" value="1"/>
</dbReference>
<dbReference type="CDD" id="cd04476">
    <property type="entry name" value="RPA1_DBD_C"/>
    <property type="match status" value="1"/>
</dbReference>
<evidence type="ECO:0000313" key="15">
    <source>
        <dbReference type="Proteomes" id="UP001201163"/>
    </source>
</evidence>
<evidence type="ECO:0000256" key="3">
    <source>
        <dbReference type="ARBA" id="ARBA00022705"/>
    </source>
</evidence>
<evidence type="ECO:0000259" key="13">
    <source>
        <dbReference type="Pfam" id="PF16900"/>
    </source>
</evidence>
<dbReference type="Pfam" id="PF04057">
    <property type="entry name" value="Rep-A_N"/>
    <property type="match status" value="1"/>
</dbReference>
<dbReference type="PANTHER" id="PTHR47165">
    <property type="entry name" value="OS03G0429900 PROTEIN"/>
    <property type="match status" value="1"/>
</dbReference>
<dbReference type="Pfam" id="PF16900">
    <property type="entry name" value="REPA_OB_2"/>
    <property type="match status" value="1"/>
</dbReference>
<evidence type="ECO:0000313" key="14">
    <source>
        <dbReference type="EMBL" id="KAH9001416.1"/>
    </source>
</evidence>
<reference evidence="14" key="1">
    <citation type="submission" date="2022-01" db="EMBL/GenBank/DDBJ databases">
        <title>Comparative genomics reveals a dynamic genome evolution in the ectomycorrhizal milk-cap (Lactarius) mushrooms.</title>
        <authorList>
            <consortium name="DOE Joint Genome Institute"/>
            <person name="Lebreton A."/>
            <person name="Tang N."/>
            <person name="Kuo A."/>
            <person name="LaButti K."/>
            <person name="Drula E."/>
            <person name="Barry K."/>
            <person name="Clum A."/>
            <person name="Lipzen A."/>
            <person name="Mousain D."/>
            <person name="Ng V."/>
            <person name="Wang R."/>
            <person name="Wang X."/>
            <person name="Dai Y."/>
            <person name="Henrissat B."/>
            <person name="Grigoriev I.V."/>
            <person name="Guerin-Laguette A."/>
            <person name="Yu F."/>
            <person name="Martin F.M."/>
        </authorList>
    </citation>
    <scope>NUCLEOTIDE SEQUENCE</scope>
    <source>
        <strain evidence="14">QP</strain>
    </source>
</reference>
<name>A0AAD4LT55_9AGAM</name>
<keyword evidence="8 9" id="KW-0539">Nucleus</keyword>